<accession>A0A285KQD0</accession>
<gene>
    <name evidence="1" type="ORF">SAMN05421748_15335</name>
</gene>
<dbReference type="EMBL" id="OBDY01000053">
    <property type="protein sequence ID" value="SNY74842.1"/>
    <property type="molecule type" value="Genomic_DNA"/>
</dbReference>
<reference evidence="1 2" key="1">
    <citation type="submission" date="2017-09" db="EMBL/GenBank/DDBJ databases">
        <authorList>
            <person name="Ehlers B."/>
            <person name="Leendertz F.H."/>
        </authorList>
    </citation>
    <scope>NUCLEOTIDE SEQUENCE [LARGE SCALE GENOMIC DNA]</scope>
    <source>
        <strain evidence="1 2">CGMCC 4.6857</strain>
    </source>
</reference>
<protein>
    <submittedName>
        <fullName evidence="1">Uncharacterized protein</fullName>
    </submittedName>
</protein>
<dbReference type="Proteomes" id="UP000219612">
    <property type="component" value="Unassembled WGS sequence"/>
</dbReference>
<keyword evidence="2" id="KW-1185">Reference proteome</keyword>
<evidence type="ECO:0000313" key="1">
    <source>
        <dbReference type="EMBL" id="SNY74842.1"/>
    </source>
</evidence>
<dbReference type="RefSeq" id="WP_097329221.1">
    <property type="nucleotide sequence ID" value="NZ_OBDY01000053.1"/>
</dbReference>
<dbReference type="OrthoDB" id="3542357at2"/>
<name>A0A285KQD0_9ACTN</name>
<dbReference type="AlphaFoldDB" id="A0A285KQD0"/>
<organism evidence="1 2">
    <name type="scientific">Paractinoplanes atraurantiacus</name>
    <dbReference type="NCBI Taxonomy" id="1036182"/>
    <lineage>
        <taxon>Bacteria</taxon>
        <taxon>Bacillati</taxon>
        <taxon>Actinomycetota</taxon>
        <taxon>Actinomycetes</taxon>
        <taxon>Micromonosporales</taxon>
        <taxon>Micromonosporaceae</taxon>
        <taxon>Paractinoplanes</taxon>
    </lineage>
</organism>
<sequence>MTTALATIGVLVATISLLFSGWQARLLSRQTALQNATAGAGTMQQLFNWLHDVQGRLLDEPRLLPFFHAGGAAPGDLNPQEQAKLRMLAAMYTDVLTIGVFLHKTMPQTRSQEEWTAFCVRMLECSEPIRAEVAAKPIGYPDLWQIMHDRFPETVLSGATGAQPSDASDPR</sequence>
<evidence type="ECO:0000313" key="2">
    <source>
        <dbReference type="Proteomes" id="UP000219612"/>
    </source>
</evidence>
<proteinExistence type="predicted"/>